<dbReference type="AlphaFoldDB" id="A0A1I1ECN1"/>
<evidence type="ECO:0008006" key="4">
    <source>
        <dbReference type="Google" id="ProtNLM"/>
    </source>
</evidence>
<dbReference type="Gene3D" id="2.60.40.1930">
    <property type="match status" value="1"/>
</dbReference>
<dbReference type="EMBL" id="FOLL01000001">
    <property type="protein sequence ID" value="SFB84342.1"/>
    <property type="molecule type" value="Genomic_DNA"/>
</dbReference>
<protein>
    <recommendedName>
        <fullName evidence="4">Carboxypeptidase regulatory-like domain-containing protein</fullName>
    </recommendedName>
</protein>
<evidence type="ECO:0000313" key="2">
    <source>
        <dbReference type="EMBL" id="SFB84342.1"/>
    </source>
</evidence>
<proteinExistence type="predicted"/>
<feature type="chain" id="PRO_5011698413" description="Carboxypeptidase regulatory-like domain-containing protein" evidence="1">
    <location>
        <begin position="24"/>
        <end position="909"/>
    </location>
</feature>
<keyword evidence="1" id="KW-0732">Signal</keyword>
<feature type="signal peptide" evidence="1">
    <location>
        <begin position="1"/>
        <end position="23"/>
    </location>
</feature>
<reference evidence="2 3" key="1">
    <citation type="submission" date="2016-10" db="EMBL/GenBank/DDBJ databases">
        <authorList>
            <person name="de Groot N.N."/>
        </authorList>
    </citation>
    <scope>NUCLEOTIDE SEQUENCE [LARGE SCALE GENOMIC DNA]</scope>
    <source>
        <strain evidence="2 3">DSM 22900</strain>
    </source>
</reference>
<accession>A0A1I1ECN1</accession>
<dbReference type="STRING" id="623281.SAMN05421747_101468"/>
<dbReference type="Proteomes" id="UP000199577">
    <property type="component" value="Unassembled WGS sequence"/>
</dbReference>
<sequence length="909" mass="101199">MNRIVKRLCYLLFCCLQTISSFAQQDTVSINTVVEKTQKLLQSYPIEKVHLHFDKPYYAVGDTVWFKAYLTSNMYDYDLSKIVYVEVMNGRDSLMQTLRIPLTDAHVGEGHLVLDQEWYSQGNYRFRAYTKWMANFDPAYLFNKIVPVGDVLNNHLHYTINFNDVSKGKSARTQAVIQLKNREGKPLNNRKLTWTAAAGWEPIDEGKGATDAVGNVVITINGKDRELLKKGNLHVSLAADGSTPAMTGTFPLRSALWDADVQFFPEGGDFIAGLAKKVAFKAIGSDGRGLSVKGRVVNQQGSEVAVVNDIHKGMGYFTFIPEAGNTYSAEVTFENGETRSYPLPAVAEQGINLTVLKADSTQLQLAIVANAAYFNAHKGKAFYLIAQSNGILCYAAQATLRSESVLVNLPNDRFPTGIAQLTLFTADAKPVSERLVFVENVKPLTLQLTSDKKEYAAKEPVKLQLDVENNGSPAAGSYSVAVVDETKVPYDENKETTILSNLLLTSDLKGYIEDPNYYFNQPDESKREALDVLLLTQGYRRFSYTDIMADRYPPVLFFPEQGIEISGVLRLNNGRPVANGGLLLSIPDKSFRTDVYTDENGRFVFKDLVFTDSSRVTINARGNDNYRNMVINLDPTQYPGIDTTAYRANDMLNIDEALARYLDNSRNEYRTSILLEEVEVTAAKGPTFSHKDYPAISGLGMADHQISGDRLKGCNNLIMCLQTALTGVTYDAQSQLFYITRDYNAGGRIPVQFFVNGMAMDVPALNGIMPAEVLGIEIFLRDELGTVSRMYQNNGVVAIYTNKKQEKGPRMSLSQIEAMLPKSNIIDLTPLGYIQARKFYVPKYDTPERRAVNDIRTTVYWNPEVTTGDDGKAGITFYNADGKGTYRVVVEGVDSQGNIGRATYRYTVK</sequence>
<gene>
    <name evidence="2" type="ORF">SAMN05421747_101468</name>
</gene>
<name>A0A1I1ECN1_9SPHI</name>
<keyword evidence="3" id="KW-1185">Reference proteome</keyword>
<evidence type="ECO:0000313" key="3">
    <source>
        <dbReference type="Proteomes" id="UP000199577"/>
    </source>
</evidence>
<evidence type="ECO:0000256" key="1">
    <source>
        <dbReference type="SAM" id="SignalP"/>
    </source>
</evidence>
<organism evidence="2 3">
    <name type="scientific">Parapedobacter composti</name>
    <dbReference type="NCBI Taxonomy" id="623281"/>
    <lineage>
        <taxon>Bacteria</taxon>
        <taxon>Pseudomonadati</taxon>
        <taxon>Bacteroidota</taxon>
        <taxon>Sphingobacteriia</taxon>
        <taxon>Sphingobacteriales</taxon>
        <taxon>Sphingobacteriaceae</taxon>
        <taxon>Parapedobacter</taxon>
    </lineage>
</organism>